<proteinExistence type="predicted"/>
<sequence length="101" mass="11578">MRLTQQEIQIIKSSVREVMGEDASAWLFGSRVDDSKRGGDIDLFIEADLPDPRTRVQKNSQLWAKLQLRLGEQRIDIIIAAAQSEEQKLIERMARETGIRL</sequence>
<dbReference type="InterPro" id="IPR043519">
    <property type="entry name" value="NT_sf"/>
</dbReference>
<name>A0A0A6PRF9_9GAMM</name>
<dbReference type="EMBL" id="JSZA02000007">
    <property type="protein sequence ID" value="KHD08612.1"/>
    <property type="molecule type" value="Genomic_DNA"/>
</dbReference>
<organism evidence="2 3">
    <name type="scientific">Candidatus Thiomargarita nelsonii</name>
    <dbReference type="NCBI Taxonomy" id="1003181"/>
    <lineage>
        <taxon>Bacteria</taxon>
        <taxon>Pseudomonadati</taxon>
        <taxon>Pseudomonadota</taxon>
        <taxon>Gammaproteobacteria</taxon>
        <taxon>Thiotrichales</taxon>
        <taxon>Thiotrichaceae</taxon>
        <taxon>Thiomargarita</taxon>
    </lineage>
</organism>
<dbReference type="InterPro" id="IPR002934">
    <property type="entry name" value="Polymerase_NTP_transf_dom"/>
</dbReference>
<evidence type="ECO:0000313" key="2">
    <source>
        <dbReference type="EMBL" id="KHD08612.1"/>
    </source>
</evidence>
<dbReference type="CDD" id="cd05403">
    <property type="entry name" value="NT_KNTase_like"/>
    <property type="match status" value="1"/>
</dbReference>
<reference evidence="2 3" key="1">
    <citation type="journal article" date="2016" name="Front. Microbiol.">
        <title>Single-Cell (Meta-)Genomics of a Dimorphic Candidatus Thiomargarita nelsonii Reveals Genomic Plasticity.</title>
        <authorList>
            <person name="Flood B.E."/>
            <person name="Fliss P."/>
            <person name="Jones D.S."/>
            <person name="Dick G.J."/>
            <person name="Jain S."/>
            <person name="Kaster A.K."/>
            <person name="Winkel M."/>
            <person name="Mussmann M."/>
            <person name="Bailey J."/>
        </authorList>
    </citation>
    <scope>NUCLEOTIDE SEQUENCE [LARGE SCALE GENOMIC DNA]</scope>
    <source>
        <strain evidence="2">Hydrate Ridge</strain>
    </source>
</reference>
<dbReference type="Pfam" id="PF01909">
    <property type="entry name" value="NTP_transf_2"/>
    <property type="match status" value="1"/>
</dbReference>
<gene>
    <name evidence="2" type="ORF">PN36_02605</name>
</gene>
<accession>A0A0A6PRF9</accession>
<dbReference type="Gene3D" id="3.30.460.10">
    <property type="entry name" value="Beta Polymerase, domain 2"/>
    <property type="match status" value="1"/>
</dbReference>
<comment type="caution">
    <text evidence="2">The sequence shown here is derived from an EMBL/GenBank/DDBJ whole genome shotgun (WGS) entry which is preliminary data.</text>
</comment>
<dbReference type="AlphaFoldDB" id="A0A0A6PRF9"/>
<evidence type="ECO:0000259" key="1">
    <source>
        <dbReference type="Pfam" id="PF01909"/>
    </source>
</evidence>
<dbReference type="GO" id="GO:0016779">
    <property type="term" value="F:nucleotidyltransferase activity"/>
    <property type="evidence" value="ECO:0007669"/>
    <property type="project" value="InterPro"/>
</dbReference>
<evidence type="ECO:0000313" key="3">
    <source>
        <dbReference type="Proteomes" id="UP000030428"/>
    </source>
</evidence>
<feature type="domain" description="Polymerase nucleotidyl transferase" evidence="1">
    <location>
        <begin position="11"/>
        <end position="78"/>
    </location>
</feature>
<keyword evidence="3" id="KW-1185">Reference proteome</keyword>
<dbReference type="Proteomes" id="UP000030428">
    <property type="component" value="Unassembled WGS sequence"/>
</dbReference>
<dbReference type="SUPFAM" id="SSF81301">
    <property type="entry name" value="Nucleotidyltransferase"/>
    <property type="match status" value="1"/>
</dbReference>
<protein>
    <recommendedName>
        <fullName evidence="1">Polymerase nucleotidyl transferase domain-containing protein</fullName>
    </recommendedName>
</protein>